<organism evidence="9 10">
    <name type="scientific">Dietzia maris</name>
    <dbReference type="NCBI Taxonomy" id="37915"/>
    <lineage>
        <taxon>Bacteria</taxon>
        <taxon>Bacillati</taxon>
        <taxon>Actinomycetota</taxon>
        <taxon>Actinomycetes</taxon>
        <taxon>Mycobacteriales</taxon>
        <taxon>Dietziaceae</taxon>
        <taxon>Dietzia</taxon>
    </lineage>
</organism>
<comment type="subcellular location">
    <subcellularLocation>
        <location evidence="1 7">Cell membrane</location>
        <topology evidence="1 7">Multi-pass membrane protein</topology>
    </subcellularLocation>
</comment>
<evidence type="ECO:0000256" key="2">
    <source>
        <dbReference type="ARBA" id="ARBA00008640"/>
    </source>
</evidence>
<dbReference type="PANTHER" id="PTHR12677:SF59">
    <property type="entry name" value="GOLGI APPARATUS MEMBRANE PROTEIN TVP38-RELATED"/>
    <property type="match status" value="1"/>
</dbReference>
<name>A0AAE4QV11_9ACTN</name>
<dbReference type="InterPro" id="IPR032816">
    <property type="entry name" value="VTT_dom"/>
</dbReference>
<evidence type="ECO:0000256" key="3">
    <source>
        <dbReference type="ARBA" id="ARBA00022475"/>
    </source>
</evidence>
<evidence type="ECO:0000259" key="8">
    <source>
        <dbReference type="Pfam" id="PF09335"/>
    </source>
</evidence>
<dbReference type="InterPro" id="IPR015414">
    <property type="entry name" value="TMEM64"/>
</dbReference>
<reference evidence="9" key="1">
    <citation type="submission" date="2023-10" db="EMBL/GenBank/DDBJ databases">
        <title>Development of a sustainable strategy for remediation of hydrocarbon-contaminated territories based on the waste exchange concept.</title>
        <authorList>
            <person name="Krivoruchko A."/>
        </authorList>
    </citation>
    <scope>NUCLEOTIDE SEQUENCE</scope>
    <source>
        <strain evidence="9">IEGM 1175</strain>
    </source>
</reference>
<proteinExistence type="inferred from homology"/>
<evidence type="ECO:0000256" key="7">
    <source>
        <dbReference type="RuleBase" id="RU366058"/>
    </source>
</evidence>
<dbReference type="PANTHER" id="PTHR12677">
    <property type="entry name" value="GOLGI APPARATUS MEMBRANE PROTEIN TVP38-RELATED"/>
    <property type="match status" value="1"/>
</dbReference>
<dbReference type="Proteomes" id="UP001185873">
    <property type="component" value="Unassembled WGS sequence"/>
</dbReference>
<keyword evidence="3 7" id="KW-1003">Cell membrane</keyword>
<dbReference type="EMBL" id="JAWLKJ010000001">
    <property type="protein sequence ID" value="MDV6297633.1"/>
    <property type="molecule type" value="Genomic_DNA"/>
</dbReference>
<feature type="transmembrane region" description="Helical" evidence="7">
    <location>
        <begin position="37"/>
        <end position="54"/>
    </location>
</feature>
<feature type="transmembrane region" description="Helical" evidence="7">
    <location>
        <begin position="183"/>
        <end position="205"/>
    </location>
</feature>
<dbReference type="Pfam" id="PF09335">
    <property type="entry name" value="VTT_dom"/>
    <property type="match status" value="1"/>
</dbReference>
<protein>
    <recommendedName>
        <fullName evidence="7">TVP38/TMEM64 family membrane protein</fullName>
    </recommendedName>
</protein>
<dbReference type="GO" id="GO:0005886">
    <property type="term" value="C:plasma membrane"/>
    <property type="evidence" value="ECO:0007669"/>
    <property type="project" value="UniProtKB-SubCell"/>
</dbReference>
<sequence>MRNRVLAWVAAVALVVLVATLVPTPGLEQFREWATRLGPWFPVAFFAAYALVTVSPIPRSTFTYTAAVLFTPAVAIPWSLVATGIAATLAFAGVRRLGHDRTAALRADPRVASIDARLRRRGWLSVGSLRLVPAVPFSVVNYAAALTSISYPQFLLATLIGSAPGTVAAVLLGHSLTEGDGTAALWATAGFALIGLVGMVLDATLPVRPVR</sequence>
<keyword evidence="4 7" id="KW-0812">Transmembrane</keyword>
<evidence type="ECO:0000256" key="6">
    <source>
        <dbReference type="ARBA" id="ARBA00023136"/>
    </source>
</evidence>
<gene>
    <name evidence="9" type="ORF">R3P82_00740</name>
</gene>
<accession>A0AAE4QV11</accession>
<keyword evidence="5 7" id="KW-1133">Transmembrane helix</keyword>
<feature type="transmembrane region" description="Helical" evidence="7">
    <location>
        <begin position="66"/>
        <end position="92"/>
    </location>
</feature>
<comment type="caution">
    <text evidence="9">The sequence shown here is derived from an EMBL/GenBank/DDBJ whole genome shotgun (WGS) entry which is preliminary data.</text>
</comment>
<feature type="transmembrane region" description="Helical" evidence="7">
    <location>
        <begin position="123"/>
        <end position="142"/>
    </location>
</feature>
<evidence type="ECO:0000313" key="10">
    <source>
        <dbReference type="Proteomes" id="UP001185873"/>
    </source>
</evidence>
<dbReference type="AlphaFoldDB" id="A0AAE4QV11"/>
<keyword evidence="6 7" id="KW-0472">Membrane</keyword>
<feature type="transmembrane region" description="Helical" evidence="7">
    <location>
        <begin position="154"/>
        <end position="177"/>
    </location>
</feature>
<evidence type="ECO:0000256" key="5">
    <source>
        <dbReference type="ARBA" id="ARBA00022989"/>
    </source>
</evidence>
<evidence type="ECO:0000256" key="1">
    <source>
        <dbReference type="ARBA" id="ARBA00004651"/>
    </source>
</evidence>
<dbReference type="RefSeq" id="WP_317468276.1">
    <property type="nucleotide sequence ID" value="NZ_JAWLKJ010000001.1"/>
</dbReference>
<evidence type="ECO:0000256" key="4">
    <source>
        <dbReference type="ARBA" id="ARBA00022692"/>
    </source>
</evidence>
<feature type="domain" description="VTT" evidence="8">
    <location>
        <begin position="57"/>
        <end position="174"/>
    </location>
</feature>
<comment type="similarity">
    <text evidence="2 7">Belongs to the TVP38/TMEM64 family.</text>
</comment>
<evidence type="ECO:0000313" key="9">
    <source>
        <dbReference type="EMBL" id="MDV6297633.1"/>
    </source>
</evidence>